<dbReference type="SUPFAM" id="SSF56935">
    <property type="entry name" value="Porins"/>
    <property type="match status" value="1"/>
</dbReference>
<evidence type="ECO:0000256" key="8">
    <source>
        <dbReference type="ARBA" id="ARBA00023077"/>
    </source>
</evidence>
<dbReference type="InterPro" id="IPR036942">
    <property type="entry name" value="Beta-barrel_TonB_sf"/>
</dbReference>
<accession>A0A031K2U0</accession>
<evidence type="ECO:0000256" key="1">
    <source>
        <dbReference type="ARBA" id="ARBA00004571"/>
    </source>
</evidence>
<evidence type="ECO:0000256" key="5">
    <source>
        <dbReference type="ARBA" id="ARBA00022692"/>
    </source>
</evidence>
<keyword evidence="6" id="KW-0408">Iron</keyword>
<dbReference type="GO" id="GO:0009279">
    <property type="term" value="C:cell outer membrane"/>
    <property type="evidence" value="ECO:0007669"/>
    <property type="project" value="UniProtKB-SubCell"/>
</dbReference>
<evidence type="ECO:0000256" key="7">
    <source>
        <dbReference type="ARBA" id="ARBA00023065"/>
    </source>
</evidence>
<evidence type="ECO:0000256" key="13">
    <source>
        <dbReference type="SAM" id="SignalP"/>
    </source>
</evidence>
<sequence>MNLKYRTILLAACAMPQVAFAQDQAAQDTAADPSRDIVVTAQRRAERLQDVPATISALDSKALVAAGVMDISNIAPRVPGFYAGGFGSARPQLYIRGIGTRQFDPGSESSVGVFVDESYLGRTGGVLGALKDIERVEVLKGPQGTLYGRNTIAGAVNVITKGPTDDFQAEAEAGVGNYDSYNLFGAVSGPIAGDVIKGRIAAWRTKQQGYITNLTTGNHPQGVNNWGGRLRLAIEPTSTIKIDLIGEIARDTGRSFQGESIGSTTNPYGILLGRAGLVPQLSDDPYKQYYTTDPLYDRKIDAFTGKINWATDVGDFVSVTSYRKMTYTDDRDFDNTSLDVIRQISNEDSKQFSQELRFVSANDGALSLGGLVDWIVGVYFYKDKSYHEDFFRYGADSVAGAGSVDQTFGHYDTKSIAGFGQATFNISNELKFTAGARYTEDRKKATLGGRTTDTLPLVRADFDQVNPTKKFTSFDPKFVLAYQPNRDLNFYASFSKGFKSGGYQYTPLTAAQAAEVFDPEKIKAYEIGVKSTWLNGALQTNAAVFRYDYSNLQVSRVTQLPDGSTPSLITNAGKSRIKGAELDVTIEPIRDFRVAVAYAYTDAKYLDYSTGALDFSGTTMVRAPKHSVNVSSDYTIHTGGDSDLTLHGDVAMLSDFFHEPGQGELAYGTTIPFTSEDGYVLSNARVTFRTGQWRLSAWVQNAFDVNYRRTVLALPGQVISIYGQPRTYGLTLGWAM</sequence>
<dbReference type="PANTHER" id="PTHR32552">
    <property type="entry name" value="FERRICHROME IRON RECEPTOR-RELATED"/>
    <property type="match status" value="1"/>
</dbReference>
<dbReference type="CDD" id="cd01347">
    <property type="entry name" value="ligand_gated_channel"/>
    <property type="match status" value="1"/>
</dbReference>
<dbReference type="GO" id="GO:0006826">
    <property type="term" value="P:iron ion transport"/>
    <property type="evidence" value="ECO:0007669"/>
    <property type="project" value="UniProtKB-KW"/>
</dbReference>
<gene>
    <name evidence="16" type="ORF">BV97_01831</name>
</gene>
<keyword evidence="8 12" id="KW-0798">TonB box</keyword>
<dbReference type="Gene3D" id="2.40.170.20">
    <property type="entry name" value="TonB-dependent receptor, beta-barrel domain"/>
    <property type="match status" value="1"/>
</dbReference>
<dbReference type="InterPro" id="IPR000531">
    <property type="entry name" value="Beta-barrel_TonB"/>
</dbReference>
<evidence type="ECO:0000256" key="9">
    <source>
        <dbReference type="ARBA" id="ARBA00023136"/>
    </source>
</evidence>
<organism evidence="16 17">
    <name type="scientific">Novosphingobium resinovorum</name>
    <dbReference type="NCBI Taxonomy" id="158500"/>
    <lineage>
        <taxon>Bacteria</taxon>
        <taxon>Pseudomonadati</taxon>
        <taxon>Pseudomonadota</taxon>
        <taxon>Alphaproteobacteria</taxon>
        <taxon>Sphingomonadales</taxon>
        <taxon>Sphingomonadaceae</taxon>
        <taxon>Novosphingobium</taxon>
    </lineage>
</organism>
<dbReference type="Pfam" id="PF00593">
    <property type="entry name" value="TonB_dep_Rec_b-barrel"/>
    <property type="match status" value="1"/>
</dbReference>
<dbReference type="Proteomes" id="UP000024329">
    <property type="component" value="Unassembled WGS sequence"/>
</dbReference>
<evidence type="ECO:0000259" key="14">
    <source>
        <dbReference type="Pfam" id="PF00593"/>
    </source>
</evidence>
<keyword evidence="3 11" id="KW-1134">Transmembrane beta strand</keyword>
<dbReference type="Pfam" id="PF07715">
    <property type="entry name" value="Plug"/>
    <property type="match status" value="1"/>
</dbReference>
<comment type="subcellular location">
    <subcellularLocation>
        <location evidence="1 11">Cell outer membrane</location>
        <topology evidence="1 11">Multi-pass membrane protein</topology>
    </subcellularLocation>
</comment>
<dbReference type="PANTHER" id="PTHR32552:SF81">
    <property type="entry name" value="TONB-DEPENDENT OUTER MEMBRANE RECEPTOR"/>
    <property type="match status" value="1"/>
</dbReference>
<evidence type="ECO:0000256" key="4">
    <source>
        <dbReference type="ARBA" id="ARBA00022496"/>
    </source>
</evidence>
<reference evidence="16 17" key="1">
    <citation type="submission" date="2014-03" db="EMBL/GenBank/DDBJ databases">
        <title>Whole genome sequence of Novosphingobium resinovorum KF1.</title>
        <authorList>
            <person name="Gan H.M."/>
            <person name="Gan H.Y."/>
            <person name="Chew T.H."/>
            <person name="Savka M.A."/>
        </authorList>
    </citation>
    <scope>NUCLEOTIDE SEQUENCE [LARGE SCALE GENOMIC DNA]</scope>
    <source>
        <strain evidence="16 17">KF1</strain>
    </source>
</reference>
<evidence type="ECO:0000259" key="15">
    <source>
        <dbReference type="Pfam" id="PF07715"/>
    </source>
</evidence>
<dbReference type="eggNOG" id="COG4772">
    <property type="taxonomic scope" value="Bacteria"/>
</dbReference>
<keyword evidence="16" id="KW-0675">Receptor</keyword>
<keyword evidence="7" id="KW-0406">Ion transport</keyword>
<comment type="similarity">
    <text evidence="11 12">Belongs to the TonB-dependent receptor family.</text>
</comment>
<dbReference type="PATRIC" id="fig|158500.4.peg.1876"/>
<feature type="domain" description="TonB-dependent receptor-like beta-barrel" evidence="14">
    <location>
        <begin position="263"/>
        <end position="701"/>
    </location>
</feature>
<dbReference type="InterPro" id="IPR039426">
    <property type="entry name" value="TonB-dep_rcpt-like"/>
</dbReference>
<keyword evidence="9 11" id="KW-0472">Membrane</keyword>
<dbReference type="RefSeq" id="WP_162177374.1">
    <property type="nucleotide sequence ID" value="NZ_CP017076.1"/>
</dbReference>
<evidence type="ECO:0000256" key="10">
    <source>
        <dbReference type="ARBA" id="ARBA00023237"/>
    </source>
</evidence>
<protein>
    <submittedName>
        <fullName evidence="16">TonB-dependent receptor</fullName>
    </submittedName>
</protein>
<evidence type="ECO:0000313" key="17">
    <source>
        <dbReference type="Proteomes" id="UP000024329"/>
    </source>
</evidence>
<feature type="signal peptide" evidence="13">
    <location>
        <begin position="1"/>
        <end position="21"/>
    </location>
</feature>
<dbReference type="EMBL" id="JFYZ01000005">
    <property type="protein sequence ID" value="EZP82907.1"/>
    <property type="molecule type" value="Genomic_DNA"/>
</dbReference>
<dbReference type="AlphaFoldDB" id="A0A031K2U0"/>
<keyword evidence="5 11" id="KW-0812">Transmembrane</keyword>
<dbReference type="PROSITE" id="PS52016">
    <property type="entry name" value="TONB_DEPENDENT_REC_3"/>
    <property type="match status" value="1"/>
</dbReference>
<evidence type="ECO:0000256" key="2">
    <source>
        <dbReference type="ARBA" id="ARBA00022448"/>
    </source>
</evidence>
<keyword evidence="13" id="KW-0732">Signal</keyword>
<keyword evidence="10 11" id="KW-0998">Cell outer membrane</keyword>
<evidence type="ECO:0000256" key="3">
    <source>
        <dbReference type="ARBA" id="ARBA00022452"/>
    </source>
</evidence>
<keyword evidence="2 11" id="KW-0813">Transport</keyword>
<feature type="chain" id="PRO_5001552298" evidence="13">
    <location>
        <begin position="22"/>
        <end position="736"/>
    </location>
</feature>
<evidence type="ECO:0000313" key="16">
    <source>
        <dbReference type="EMBL" id="EZP82907.1"/>
    </source>
</evidence>
<keyword evidence="4" id="KW-0410">Iron transport</keyword>
<evidence type="ECO:0000256" key="12">
    <source>
        <dbReference type="RuleBase" id="RU003357"/>
    </source>
</evidence>
<evidence type="ECO:0000256" key="6">
    <source>
        <dbReference type="ARBA" id="ARBA00023004"/>
    </source>
</evidence>
<name>A0A031K2U0_9SPHN</name>
<dbReference type="InterPro" id="IPR012910">
    <property type="entry name" value="Plug_dom"/>
</dbReference>
<feature type="domain" description="TonB-dependent receptor plug" evidence="15">
    <location>
        <begin position="48"/>
        <end position="155"/>
    </location>
</feature>
<comment type="caution">
    <text evidence="16">The sequence shown here is derived from an EMBL/GenBank/DDBJ whole genome shotgun (WGS) entry which is preliminary data.</text>
</comment>
<evidence type="ECO:0000256" key="11">
    <source>
        <dbReference type="PROSITE-ProRule" id="PRU01360"/>
    </source>
</evidence>
<proteinExistence type="inferred from homology"/>